<protein>
    <submittedName>
        <fullName evidence="5">Helix-turn-helix transcriptional regulator</fullName>
    </submittedName>
</protein>
<keyword evidence="3" id="KW-0804">Transcription</keyword>
<keyword evidence="1" id="KW-0805">Transcription regulation</keyword>
<dbReference type="InterPro" id="IPR036388">
    <property type="entry name" value="WH-like_DNA-bd_sf"/>
</dbReference>
<feature type="domain" description="HTH luxR-type" evidence="4">
    <location>
        <begin position="338"/>
        <end position="403"/>
    </location>
</feature>
<evidence type="ECO:0000256" key="2">
    <source>
        <dbReference type="ARBA" id="ARBA00023125"/>
    </source>
</evidence>
<dbReference type="PANTHER" id="PTHR44688:SF16">
    <property type="entry name" value="DNA-BINDING TRANSCRIPTIONAL ACTIVATOR DEVR_DOSR"/>
    <property type="match status" value="1"/>
</dbReference>
<evidence type="ECO:0000313" key="6">
    <source>
        <dbReference type="Proteomes" id="UP001230978"/>
    </source>
</evidence>
<dbReference type="InterPro" id="IPR016032">
    <property type="entry name" value="Sig_transdc_resp-reg_C-effctor"/>
</dbReference>
<dbReference type="EMBL" id="CP124535">
    <property type="protein sequence ID" value="WGV15955.1"/>
    <property type="molecule type" value="Genomic_DNA"/>
</dbReference>
<sequence length="408" mass="44750">MYGFAEYWTIINDCKFIVPIRVVARMINTRHAARVKALGLAVDVIHRPDLWDDLCETFCAAFGANAFMVFEFDFNRFTAPIFRGSRAIEDGMHLVQAHMEGRIPEVERQGYSRFAAFPAGILFGEYQAYDVEHDRFMPENPFRDAVLAVSGARSRSVMRLNDVGPWSDVAAMHMPIPFADIDPQLRQDASLILPVLGKAIEARRVLDGLIGLGKALAVAFDKFDFGAAICRPSGQIVVSNAEFKSMAAERDGLAVVGDFVRATLPADREHLATAIRSTHSIDASARSTICRLRRHSERLPLIARAIPLRSEEIGITDEPLTLLLVIDPDASDRVNVEGVGALGILSQAELDICQLIVTGKATQEIAEHRGTSVQTVTDQVKSALAKLACASRIDIVRLAMATRPAGKI</sequence>
<evidence type="ECO:0000313" key="5">
    <source>
        <dbReference type="EMBL" id="WGV15955.1"/>
    </source>
</evidence>
<proteinExistence type="predicted"/>
<keyword evidence="2" id="KW-0238">DNA-binding</keyword>
<dbReference type="SUPFAM" id="SSF46894">
    <property type="entry name" value="C-terminal effector domain of the bipartite response regulators"/>
    <property type="match status" value="1"/>
</dbReference>
<dbReference type="Pfam" id="PF00196">
    <property type="entry name" value="GerE"/>
    <property type="match status" value="1"/>
</dbReference>
<keyword evidence="6" id="KW-1185">Reference proteome</keyword>
<dbReference type="RefSeq" id="WP_281465824.1">
    <property type="nucleotide sequence ID" value="NZ_CP124535.1"/>
</dbReference>
<dbReference type="PANTHER" id="PTHR44688">
    <property type="entry name" value="DNA-BINDING TRANSCRIPTIONAL ACTIVATOR DEVR_DOSR"/>
    <property type="match status" value="1"/>
</dbReference>
<gene>
    <name evidence="5" type="ORF">QF092_17140</name>
</gene>
<dbReference type="Proteomes" id="UP001230978">
    <property type="component" value="Chromosome"/>
</dbReference>
<name>A0ABY8Q6L4_9RHOB</name>
<reference evidence="5 6" key="1">
    <citation type="submission" date="2023-04" db="EMBL/GenBank/DDBJ databases">
        <title>YMD61, complete Genome.</title>
        <authorList>
            <person name="Zhang J."/>
        </authorList>
    </citation>
    <scope>NUCLEOTIDE SEQUENCE [LARGE SCALE GENOMIC DNA]</scope>
    <source>
        <strain evidence="5 6">YMD61</strain>
    </source>
</reference>
<dbReference type="PROSITE" id="PS50043">
    <property type="entry name" value="HTH_LUXR_2"/>
    <property type="match status" value="1"/>
</dbReference>
<dbReference type="InterPro" id="IPR000792">
    <property type="entry name" value="Tscrpt_reg_LuxR_C"/>
</dbReference>
<evidence type="ECO:0000256" key="1">
    <source>
        <dbReference type="ARBA" id="ARBA00023015"/>
    </source>
</evidence>
<evidence type="ECO:0000259" key="4">
    <source>
        <dbReference type="PROSITE" id="PS50043"/>
    </source>
</evidence>
<dbReference type="SMART" id="SM00421">
    <property type="entry name" value="HTH_LUXR"/>
    <property type="match status" value="1"/>
</dbReference>
<evidence type="ECO:0000256" key="3">
    <source>
        <dbReference type="ARBA" id="ARBA00023163"/>
    </source>
</evidence>
<accession>A0ABY8Q6L4</accession>
<dbReference type="Gene3D" id="1.10.10.10">
    <property type="entry name" value="Winged helix-like DNA-binding domain superfamily/Winged helix DNA-binding domain"/>
    <property type="match status" value="1"/>
</dbReference>
<organism evidence="5 6">
    <name type="scientific">Fuscovulum ytuae</name>
    <dbReference type="NCBI Taxonomy" id="3042299"/>
    <lineage>
        <taxon>Bacteria</taxon>
        <taxon>Pseudomonadati</taxon>
        <taxon>Pseudomonadota</taxon>
        <taxon>Alphaproteobacteria</taxon>
        <taxon>Rhodobacterales</taxon>
        <taxon>Paracoccaceae</taxon>
        <taxon>Fuscovulum</taxon>
    </lineage>
</organism>